<dbReference type="RefSeq" id="WP_150066511.1">
    <property type="nucleotide sequence ID" value="NZ_VWPH01000005.1"/>
</dbReference>
<accession>A0A5M7BWS4</accession>
<evidence type="ECO:0000256" key="2">
    <source>
        <dbReference type="ARBA" id="ARBA00022679"/>
    </source>
</evidence>
<gene>
    <name evidence="3" type="primary">hpnD</name>
    <name evidence="3" type="ORF">F1721_10875</name>
</gene>
<dbReference type="UniPathway" id="UPA00799"/>
<dbReference type="AlphaFoldDB" id="A0A5M7BWS4"/>
<dbReference type="InterPro" id="IPR017828">
    <property type="entry name" value="SQ_synth_HpnD-like"/>
</dbReference>
<dbReference type="InterPro" id="IPR044843">
    <property type="entry name" value="Trans_IPPS_bact-type"/>
</dbReference>
<protein>
    <submittedName>
        <fullName evidence="3">Presqualene diphosphate synthase HpnD</fullName>
        <ecNumber evidence="3">2.5.1.103</ecNumber>
    </submittedName>
</protein>
<dbReference type="SFLD" id="SFLDG01018">
    <property type="entry name" value="Squalene/Phytoene_Synthase_Lik"/>
    <property type="match status" value="1"/>
</dbReference>
<dbReference type="PANTHER" id="PTHR31480">
    <property type="entry name" value="BIFUNCTIONAL LYCOPENE CYCLASE/PHYTOENE SYNTHASE"/>
    <property type="match status" value="1"/>
</dbReference>
<evidence type="ECO:0000313" key="3">
    <source>
        <dbReference type="EMBL" id="KAA5834209.1"/>
    </source>
</evidence>
<dbReference type="PROSITE" id="PS01045">
    <property type="entry name" value="SQUALEN_PHYTOEN_SYN_2"/>
    <property type="match status" value="1"/>
</dbReference>
<dbReference type="InterPro" id="IPR033904">
    <property type="entry name" value="Trans_IPPS_HH"/>
</dbReference>
<dbReference type="NCBIfam" id="TIGR03465">
    <property type="entry name" value="HpnD"/>
    <property type="match status" value="1"/>
</dbReference>
<comment type="pathway">
    <text evidence="1">Carotenoid biosynthesis; phytoene biosynthesis.</text>
</comment>
<keyword evidence="2 3" id="KW-0808">Transferase</keyword>
<dbReference type="InterPro" id="IPR002060">
    <property type="entry name" value="Squ/phyt_synthse"/>
</dbReference>
<dbReference type="GO" id="GO:0016117">
    <property type="term" value="P:carotenoid biosynthetic process"/>
    <property type="evidence" value="ECO:0007669"/>
    <property type="project" value="InterPro"/>
</dbReference>
<dbReference type="CDD" id="cd00683">
    <property type="entry name" value="Trans_IPPS_HH"/>
    <property type="match status" value="1"/>
</dbReference>
<evidence type="ECO:0000256" key="1">
    <source>
        <dbReference type="ARBA" id="ARBA00004684"/>
    </source>
</evidence>
<dbReference type="EMBL" id="VWPH01000005">
    <property type="protein sequence ID" value="KAA5834209.1"/>
    <property type="molecule type" value="Genomic_DNA"/>
</dbReference>
<dbReference type="InterPro" id="IPR019845">
    <property type="entry name" value="Squalene/phytoene_synthase_CS"/>
</dbReference>
<dbReference type="GO" id="GO:0004311">
    <property type="term" value="F:geranylgeranyl diphosphate synthase activity"/>
    <property type="evidence" value="ECO:0007669"/>
    <property type="project" value="InterPro"/>
</dbReference>
<dbReference type="SFLD" id="SFLDG01212">
    <property type="entry name" value="Phytoene_synthase_like"/>
    <property type="match status" value="1"/>
</dbReference>
<evidence type="ECO:0000313" key="4">
    <source>
        <dbReference type="Proteomes" id="UP000323946"/>
    </source>
</evidence>
<dbReference type="OrthoDB" id="9807580at2"/>
<dbReference type="SUPFAM" id="SSF48576">
    <property type="entry name" value="Terpenoid synthases"/>
    <property type="match status" value="1"/>
</dbReference>
<dbReference type="GO" id="GO:0051996">
    <property type="term" value="F:squalene synthase [NAD(P)H] activity"/>
    <property type="evidence" value="ECO:0007669"/>
    <property type="project" value="InterPro"/>
</dbReference>
<dbReference type="SFLD" id="SFLDS00005">
    <property type="entry name" value="Isoprenoid_Synthase_Type_I"/>
    <property type="match status" value="1"/>
</dbReference>
<comment type="caution">
    <text evidence="3">The sequence shown here is derived from an EMBL/GenBank/DDBJ whole genome shotgun (WGS) entry which is preliminary data.</text>
</comment>
<dbReference type="Gene3D" id="1.10.600.10">
    <property type="entry name" value="Farnesyl Diphosphate Synthase"/>
    <property type="match status" value="1"/>
</dbReference>
<dbReference type="Pfam" id="PF00494">
    <property type="entry name" value="SQS_PSY"/>
    <property type="match status" value="1"/>
</dbReference>
<name>A0A5M7BWS4_SACHI</name>
<organism evidence="3 4">
    <name type="scientific">Saccharopolyspora hirsuta</name>
    <dbReference type="NCBI Taxonomy" id="1837"/>
    <lineage>
        <taxon>Bacteria</taxon>
        <taxon>Bacillati</taxon>
        <taxon>Actinomycetota</taxon>
        <taxon>Actinomycetes</taxon>
        <taxon>Pseudonocardiales</taxon>
        <taxon>Pseudonocardiaceae</taxon>
        <taxon>Saccharopolyspora</taxon>
    </lineage>
</organism>
<sequence length="298" mass="33046">MGAVVRVGRRVVTESARVRDAYLECERITREQARNFSYGIRLLPAPKRRALSAVYAFARRVDDIGDGDLPPQEKLRQLREAREDVHAASTGSSDPLLVALADAAEWLPLPMGAFDELIDGCEADVRGARYRTFDELLHYCRCVAGSIGRLSLGVFGALDQVKAERRADALGVALQLTNILRDVREDHRDGRVYLPTEDLERFGVRLQPGYGLVEDQQRWSALIRFQAARAEQWYGEGLRLLPMLDRRSRACCASMAGIYHELLARIAADPGAALNQRTSLSGWRKAGVAARSLAGMAP</sequence>
<keyword evidence="4" id="KW-1185">Reference proteome</keyword>
<reference evidence="3 4" key="1">
    <citation type="submission" date="2019-09" db="EMBL/GenBank/DDBJ databases">
        <title>Draft genome sequence of the thermophilic Saccharopolyspora hirsuta VKM Ac-666T.</title>
        <authorList>
            <person name="Lobastova T.G."/>
            <person name="Fokina V."/>
            <person name="Bragin E.Y."/>
            <person name="Shtratnikova V.Y."/>
            <person name="Starodumova I.P."/>
            <person name="Tarlachkov S.V."/>
            <person name="Donova M.V."/>
        </authorList>
    </citation>
    <scope>NUCLEOTIDE SEQUENCE [LARGE SCALE GENOMIC DNA]</scope>
    <source>
        <strain evidence="3 4">VKM Ac-666</strain>
    </source>
</reference>
<proteinExistence type="predicted"/>
<dbReference type="InterPro" id="IPR008949">
    <property type="entry name" value="Isoprenoid_synthase_dom_sf"/>
</dbReference>
<dbReference type="Proteomes" id="UP000323946">
    <property type="component" value="Unassembled WGS sequence"/>
</dbReference>
<dbReference type="EC" id="2.5.1.103" evidence="3"/>